<keyword evidence="2" id="KW-0812">Transmembrane</keyword>
<dbReference type="Proteomes" id="UP000736335">
    <property type="component" value="Unassembled WGS sequence"/>
</dbReference>
<evidence type="ECO:0000313" key="4">
    <source>
        <dbReference type="Proteomes" id="UP000736335"/>
    </source>
</evidence>
<accession>A0A9P6HMD1</accession>
<feature type="transmembrane region" description="Helical" evidence="2">
    <location>
        <begin position="160"/>
        <end position="180"/>
    </location>
</feature>
<evidence type="ECO:0000256" key="2">
    <source>
        <dbReference type="SAM" id="Phobius"/>
    </source>
</evidence>
<dbReference type="AlphaFoldDB" id="A0A9P6HMD1"/>
<proteinExistence type="predicted"/>
<name>A0A9P6HMD1_9AGAM</name>
<evidence type="ECO:0000313" key="3">
    <source>
        <dbReference type="EMBL" id="KAF9788385.1"/>
    </source>
</evidence>
<protein>
    <submittedName>
        <fullName evidence="3">Uncharacterized protein</fullName>
    </submittedName>
</protein>
<evidence type="ECO:0000256" key="1">
    <source>
        <dbReference type="SAM" id="MobiDB-lite"/>
    </source>
</evidence>
<dbReference type="OrthoDB" id="3363836at2759"/>
<dbReference type="EMBL" id="WIUZ02000004">
    <property type="protein sequence ID" value="KAF9788385.1"/>
    <property type="molecule type" value="Genomic_DNA"/>
</dbReference>
<feature type="compositionally biased region" description="Polar residues" evidence="1">
    <location>
        <begin position="317"/>
        <end position="327"/>
    </location>
</feature>
<sequence length="489" mass="52681">MTFDPAHLKVRRVHHAKRAANPTCKTGGFYKAPTMNQNITTGENFNIEWDTTCLNSTAIDVYLYMPDADNTRIHMWQNVNYAVGQYTGTLHSSWWNSTGGSVKLQLKIVPNGSPPFLSDFPAAPIFTATKGSQDTVKVTSGIDNVSNFSQQQSSSSKGKVAAGVLIPLLIIIGASIYAWMRYQRGKGKENRKRWSEAVDQRMSTISTDWKSISAAGASAAIRNSIAVNGGGNRNSSFSFGAIRPASTFSENQAGVGARGIGEDVPQMSQLRPGLRASAVGVNRVSRVSFAVDTRPSGESRRATRAIHNGHVPPIPTRQDSSELSPTQAVGPLPLTADDIQKQMSGQARPSMDDYMPALSMMREGGNNGGELLLSSHKDEMPTPPSPVALPKSSATGMMPMQPMPANVMSPDDMLRAYAESRRIPASPAFPSPALTNYDGNGMRTLYTPTTPTSATLTPTFGNHNPYRESTAVSMTSRYEEEDSNVGTAN</sequence>
<keyword evidence="2" id="KW-1133">Transmembrane helix</keyword>
<reference evidence="3" key="2">
    <citation type="submission" date="2020-11" db="EMBL/GenBank/DDBJ databases">
        <authorList>
            <consortium name="DOE Joint Genome Institute"/>
            <person name="Kuo A."/>
            <person name="Miyauchi S."/>
            <person name="Kiss E."/>
            <person name="Drula E."/>
            <person name="Kohler A."/>
            <person name="Sanchez-Garcia M."/>
            <person name="Andreopoulos B."/>
            <person name="Barry K.W."/>
            <person name="Bonito G."/>
            <person name="Buee M."/>
            <person name="Carver A."/>
            <person name="Chen C."/>
            <person name="Cichocki N."/>
            <person name="Clum A."/>
            <person name="Culley D."/>
            <person name="Crous P.W."/>
            <person name="Fauchery L."/>
            <person name="Girlanda M."/>
            <person name="Hayes R."/>
            <person name="Keri Z."/>
            <person name="Labutti K."/>
            <person name="Lipzen A."/>
            <person name="Lombard V."/>
            <person name="Magnuson J."/>
            <person name="Maillard F."/>
            <person name="Morin E."/>
            <person name="Murat C."/>
            <person name="Nolan M."/>
            <person name="Ohm R."/>
            <person name="Pangilinan J."/>
            <person name="Pereira M."/>
            <person name="Perotto S."/>
            <person name="Peter M."/>
            <person name="Riley R."/>
            <person name="Sitrit Y."/>
            <person name="Stielow B."/>
            <person name="Szollosi G."/>
            <person name="Zifcakova L."/>
            <person name="Stursova M."/>
            <person name="Spatafora J.W."/>
            <person name="Tedersoo L."/>
            <person name="Vaario L.-M."/>
            <person name="Yamada A."/>
            <person name="Yan M."/>
            <person name="Wang P."/>
            <person name="Xu J."/>
            <person name="Bruns T."/>
            <person name="Baldrian P."/>
            <person name="Vilgalys R."/>
            <person name="Henrissat B."/>
            <person name="Grigoriev I.V."/>
            <person name="Hibbett D."/>
            <person name="Nagy L.G."/>
            <person name="Martin F.M."/>
        </authorList>
    </citation>
    <scope>NUCLEOTIDE SEQUENCE</scope>
    <source>
        <strain evidence="3">UH-Tt-Lm1</strain>
    </source>
</reference>
<keyword evidence="4" id="KW-1185">Reference proteome</keyword>
<gene>
    <name evidence="3" type="ORF">BJ322DRAFT_629456</name>
</gene>
<comment type="caution">
    <text evidence="3">The sequence shown here is derived from an EMBL/GenBank/DDBJ whole genome shotgun (WGS) entry which is preliminary data.</text>
</comment>
<organism evidence="3 4">
    <name type="scientific">Thelephora terrestris</name>
    <dbReference type="NCBI Taxonomy" id="56493"/>
    <lineage>
        <taxon>Eukaryota</taxon>
        <taxon>Fungi</taxon>
        <taxon>Dikarya</taxon>
        <taxon>Basidiomycota</taxon>
        <taxon>Agaricomycotina</taxon>
        <taxon>Agaricomycetes</taxon>
        <taxon>Thelephorales</taxon>
        <taxon>Thelephoraceae</taxon>
        <taxon>Thelephora</taxon>
    </lineage>
</organism>
<reference evidence="3" key="1">
    <citation type="journal article" date="2020" name="Nat. Commun.">
        <title>Large-scale genome sequencing of mycorrhizal fungi provides insights into the early evolution of symbiotic traits.</title>
        <authorList>
            <person name="Miyauchi S."/>
            <person name="Kiss E."/>
            <person name="Kuo A."/>
            <person name="Drula E."/>
            <person name="Kohler A."/>
            <person name="Sanchez-Garcia M."/>
            <person name="Morin E."/>
            <person name="Andreopoulos B."/>
            <person name="Barry K.W."/>
            <person name="Bonito G."/>
            <person name="Buee M."/>
            <person name="Carver A."/>
            <person name="Chen C."/>
            <person name="Cichocki N."/>
            <person name="Clum A."/>
            <person name="Culley D."/>
            <person name="Crous P.W."/>
            <person name="Fauchery L."/>
            <person name="Girlanda M."/>
            <person name="Hayes R.D."/>
            <person name="Keri Z."/>
            <person name="LaButti K."/>
            <person name="Lipzen A."/>
            <person name="Lombard V."/>
            <person name="Magnuson J."/>
            <person name="Maillard F."/>
            <person name="Murat C."/>
            <person name="Nolan M."/>
            <person name="Ohm R.A."/>
            <person name="Pangilinan J."/>
            <person name="Pereira M.F."/>
            <person name="Perotto S."/>
            <person name="Peter M."/>
            <person name="Pfister S."/>
            <person name="Riley R."/>
            <person name="Sitrit Y."/>
            <person name="Stielow J.B."/>
            <person name="Szollosi G."/>
            <person name="Zifcakova L."/>
            <person name="Stursova M."/>
            <person name="Spatafora J.W."/>
            <person name="Tedersoo L."/>
            <person name="Vaario L.M."/>
            <person name="Yamada A."/>
            <person name="Yan M."/>
            <person name="Wang P."/>
            <person name="Xu J."/>
            <person name="Bruns T."/>
            <person name="Baldrian P."/>
            <person name="Vilgalys R."/>
            <person name="Dunand C."/>
            <person name="Henrissat B."/>
            <person name="Grigoriev I.V."/>
            <person name="Hibbett D."/>
            <person name="Nagy L.G."/>
            <person name="Martin F.M."/>
        </authorList>
    </citation>
    <scope>NUCLEOTIDE SEQUENCE</scope>
    <source>
        <strain evidence="3">UH-Tt-Lm1</strain>
    </source>
</reference>
<feature type="region of interest" description="Disordered" evidence="1">
    <location>
        <begin position="308"/>
        <end position="328"/>
    </location>
</feature>
<keyword evidence="2" id="KW-0472">Membrane</keyword>